<feature type="coiled-coil region" evidence="2">
    <location>
        <begin position="4"/>
        <end position="31"/>
    </location>
</feature>
<feature type="region of interest" description="Disordered" evidence="3">
    <location>
        <begin position="61"/>
        <end position="263"/>
    </location>
</feature>
<dbReference type="Gene3D" id="1.20.930.10">
    <property type="entry name" value="Conserved domain common to transcription factors TFIIS, elongin A, CRSP70"/>
    <property type="match status" value="1"/>
</dbReference>
<name>A0A9Q1C8L5_HOLLE</name>
<sequence>MEGVMRAISALEKLTLTKEALEEEYDDGTRLGRLVNDIRKAATSNKLRDRCKRLIQKWKNQFVGAKGKSNPAEVSSPTTSQQNQNSASTQSPKVSPPVSKPPIKKGGTPVDQTKSENRKRRKPDSPAIPPDIQQPSKKQSVDKDSRKGISDSLKDSYKGSTEKKGPEVSSKDDNSATRNVSPKAGKAKSVRGREASKEKKLYKQVVQSSAIKAADENDTWQSGTKLKESKKRKSPKVAKRNFISKGNGSTSSSPTTYVQSEETQDSFVASPVSFFDEASQSPVSFSLQDDSVINSRAESSIFDITAATEGSIVDELTVSSVPDSPADSVHYKETLDSGESSQHSNDSNKMSEIVEDVRTLGDEDSLNEEDERFLKKEISEDDIRRLHLEHWEGVNGNYNSNRDWSSWNECVVRDSGGGNSLHILPYVCID</sequence>
<proteinExistence type="predicted"/>
<evidence type="ECO:0000313" key="5">
    <source>
        <dbReference type="EMBL" id="KAJ8039966.1"/>
    </source>
</evidence>
<feature type="compositionally biased region" description="Low complexity" evidence="3">
    <location>
        <begin position="319"/>
        <end position="328"/>
    </location>
</feature>
<feature type="region of interest" description="Disordered" evidence="3">
    <location>
        <begin position="319"/>
        <end position="350"/>
    </location>
</feature>
<dbReference type="InterPro" id="IPR017923">
    <property type="entry name" value="TFIIS_N"/>
</dbReference>
<dbReference type="Pfam" id="PF15693">
    <property type="entry name" value="Med26_C"/>
    <property type="match status" value="1"/>
</dbReference>
<feature type="compositionally biased region" description="Basic residues" evidence="3">
    <location>
        <begin position="228"/>
        <end position="239"/>
    </location>
</feature>
<dbReference type="GO" id="GO:0003712">
    <property type="term" value="F:transcription coregulator activity"/>
    <property type="evidence" value="ECO:0007669"/>
    <property type="project" value="TreeGrafter"/>
</dbReference>
<protein>
    <submittedName>
        <fullName evidence="5">Mediator of RNA polymerase II transcription subunit 26</fullName>
    </submittedName>
</protein>
<keyword evidence="2" id="KW-0175">Coiled coil</keyword>
<evidence type="ECO:0000256" key="1">
    <source>
        <dbReference type="PROSITE-ProRule" id="PRU00649"/>
    </source>
</evidence>
<feature type="compositionally biased region" description="Polar residues" evidence="3">
    <location>
        <begin position="337"/>
        <end position="350"/>
    </location>
</feature>
<dbReference type="InterPro" id="IPR042376">
    <property type="entry name" value="MED26"/>
</dbReference>
<dbReference type="SUPFAM" id="SSF47676">
    <property type="entry name" value="Conserved domain common to transcription factors TFIIS, elongin A, CRSP70"/>
    <property type="match status" value="1"/>
</dbReference>
<dbReference type="InterPro" id="IPR031416">
    <property type="entry name" value="Med26_C"/>
</dbReference>
<keyword evidence="1" id="KW-0539">Nucleus</keyword>
<comment type="caution">
    <text evidence="5">The sequence shown here is derived from an EMBL/GenBank/DDBJ whole genome shotgun (WGS) entry which is preliminary data.</text>
</comment>
<organism evidence="5 6">
    <name type="scientific">Holothuria leucospilota</name>
    <name type="common">Black long sea cucumber</name>
    <name type="synonym">Mertensiothuria leucospilota</name>
    <dbReference type="NCBI Taxonomy" id="206669"/>
    <lineage>
        <taxon>Eukaryota</taxon>
        <taxon>Metazoa</taxon>
        <taxon>Echinodermata</taxon>
        <taxon>Eleutherozoa</taxon>
        <taxon>Echinozoa</taxon>
        <taxon>Holothuroidea</taxon>
        <taxon>Aspidochirotacea</taxon>
        <taxon>Aspidochirotida</taxon>
        <taxon>Holothuriidae</taxon>
        <taxon>Holothuria</taxon>
    </lineage>
</organism>
<dbReference type="GO" id="GO:0016592">
    <property type="term" value="C:mediator complex"/>
    <property type="evidence" value="ECO:0007669"/>
    <property type="project" value="InterPro"/>
</dbReference>
<dbReference type="GO" id="GO:0006357">
    <property type="term" value="P:regulation of transcription by RNA polymerase II"/>
    <property type="evidence" value="ECO:0007669"/>
    <property type="project" value="InterPro"/>
</dbReference>
<dbReference type="AlphaFoldDB" id="A0A9Q1C8L5"/>
<dbReference type="PROSITE" id="PS51319">
    <property type="entry name" value="TFIIS_N"/>
    <property type="match status" value="1"/>
</dbReference>
<evidence type="ECO:0000256" key="2">
    <source>
        <dbReference type="SAM" id="Coils"/>
    </source>
</evidence>
<feature type="compositionally biased region" description="Low complexity" evidence="3">
    <location>
        <begin position="75"/>
        <end position="93"/>
    </location>
</feature>
<dbReference type="GO" id="GO:0070847">
    <property type="term" value="C:core mediator complex"/>
    <property type="evidence" value="ECO:0007669"/>
    <property type="project" value="TreeGrafter"/>
</dbReference>
<dbReference type="EMBL" id="JAIZAY010000006">
    <property type="protein sequence ID" value="KAJ8039966.1"/>
    <property type="molecule type" value="Genomic_DNA"/>
</dbReference>
<feature type="compositionally biased region" description="Basic and acidic residues" evidence="3">
    <location>
        <begin position="139"/>
        <end position="175"/>
    </location>
</feature>
<evidence type="ECO:0000313" key="6">
    <source>
        <dbReference type="Proteomes" id="UP001152320"/>
    </source>
</evidence>
<dbReference type="PANTHER" id="PTHR15201">
    <property type="entry name" value="CRSP70"/>
    <property type="match status" value="1"/>
</dbReference>
<reference evidence="5" key="1">
    <citation type="submission" date="2021-10" db="EMBL/GenBank/DDBJ databases">
        <title>Tropical sea cucumber genome reveals ecological adaptation and Cuvierian tubules defense mechanism.</title>
        <authorList>
            <person name="Chen T."/>
        </authorList>
    </citation>
    <scope>NUCLEOTIDE SEQUENCE</scope>
    <source>
        <strain evidence="5">Nanhai2018</strain>
        <tissue evidence="5">Muscle</tissue>
    </source>
</reference>
<dbReference type="Pfam" id="PF08711">
    <property type="entry name" value="Med26"/>
    <property type="match status" value="1"/>
</dbReference>
<comment type="subcellular location">
    <subcellularLocation>
        <location evidence="1">Nucleus</location>
    </subcellularLocation>
</comment>
<dbReference type="InterPro" id="IPR035441">
    <property type="entry name" value="TFIIS/LEDGF_dom_sf"/>
</dbReference>
<accession>A0A9Q1C8L5</accession>
<evidence type="ECO:0000256" key="3">
    <source>
        <dbReference type="SAM" id="MobiDB-lite"/>
    </source>
</evidence>
<dbReference type="PANTHER" id="PTHR15201:SF1">
    <property type="entry name" value="MEDIATOR OF RNA POLYMERASE II TRANSCRIPTION SUBUNIT 26"/>
    <property type="match status" value="1"/>
</dbReference>
<keyword evidence="6" id="KW-1185">Reference proteome</keyword>
<dbReference type="OrthoDB" id="10057627at2759"/>
<dbReference type="Proteomes" id="UP001152320">
    <property type="component" value="Chromosome 6"/>
</dbReference>
<evidence type="ECO:0000259" key="4">
    <source>
        <dbReference type="PROSITE" id="PS51319"/>
    </source>
</evidence>
<gene>
    <name evidence="5" type="ORF">HOLleu_14133</name>
</gene>
<feature type="domain" description="TFIIS N-terminal" evidence="4">
    <location>
        <begin position="1"/>
        <end position="65"/>
    </location>
</feature>
<feature type="compositionally biased region" description="Polar residues" evidence="3">
    <location>
        <begin position="244"/>
        <end position="263"/>
    </location>
</feature>
<feature type="compositionally biased region" description="Basic and acidic residues" evidence="3">
    <location>
        <begin position="191"/>
        <end position="201"/>
    </location>
</feature>
<dbReference type="GO" id="GO:0010628">
    <property type="term" value="P:positive regulation of gene expression"/>
    <property type="evidence" value="ECO:0007669"/>
    <property type="project" value="TreeGrafter"/>
</dbReference>